<dbReference type="Proteomes" id="UP000257144">
    <property type="component" value="Unassembled WGS sequence"/>
</dbReference>
<organism evidence="1 2">
    <name type="scientific">Neobacillus piezotolerans</name>
    <dbReference type="NCBI Taxonomy" id="2259171"/>
    <lineage>
        <taxon>Bacteria</taxon>
        <taxon>Bacillati</taxon>
        <taxon>Bacillota</taxon>
        <taxon>Bacilli</taxon>
        <taxon>Bacillales</taxon>
        <taxon>Bacillaceae</taxon>
        <taxon>Neobacillus</taxon>
    </lineage>
</organism>
<accession>A0A3D8GT66</accession>
<evidence type="ECO:0000313" key="1">
    <source>
        <dbReference type="EMBL" id="RDU37660.1"/>
    </source>
</evidence>
<keyword evidence="2" id="KW-1185">Reference proteome</keyword>
<reference evidence="1 2" key="1">
    <citation type="submission" date="2018-07" db="EMBL/GenBank/DDBJ databases">
        <title>Bacillus sp. YLB-04 draft genome sequence.</title>
        <authorList>
            <person name="Yu L."/>
            <person name="Tang X."/>
        </authorList>
    </citation>
    <scope>NUCLEOTIDE SEQUENCE [LARGE SCALE GENOMIC DNA]</scope>
    <source>
        <strain evidence="1 2">YLB-04</strain>
    </source>
</reference>
<sequence>MSERKPYLGQQHELSLPSGNSIFELVPLSTFAKFDERTVFTCSLFSYYIIVIPLNNVRM</sequence>
<name>A0A3D8GT66_9BACI</name>
<protein>
    <submittedName>
        <fullName evidence="1">Uncharacterized protein</fullName>
    </submittedName>
</protein>
<dbReference type="EMBL" id="QNQT01000002">
    <property type="protein sequence ID" value="RDU37660.1"/>
    <property type="molecule type" value="Genomic_DNA"/>
</dbReference>
<comment type="caution">
    <text evidence="1">The sequence shown here is derived from an EMBL/GenBank/DDBJ whole genome shotgun (WGS) entry which is preliminary data.</text>
</comment>
<evidence type="ECO:0000313" key="2">
    <source>
        <dbReference type="Proteomes" id="UP000257144"/>
    </source>
</evidence>
<proteinExistence type="predicted"/>
<dbReference type="AlphaFoldDB" id="A0A3D8GT66"/>
<gene>
    <name evidence="1" type="ORF">DRW41_07405</name>
</gene>